<dbReference type="PANTHER" id="PTHR15046:SF3">
    <property type="entry name" value="BETA-1,4 N-ACETYLGALACTOSAMINYLTRANSFERASE 2-LIKE"/>
    <property type="match status" value="1"/>
</dbReference>
<dbReference type="SUPFAM" id="SSF52540">
    <property type="entry name" value="P-loop containing nucleoside triphosphate hydrolases"/>
    <property type="match status" value="1"/>
</dbReference>
<dbReference type="SUPFAM" id="SSF53448">
    <property type="entry name" value="Nucleotide-diphospho-sugar transferases"/>
    <property type="match status" value="1"/>
</dbReference>
<proteinExistence type="predicted"/>
<reference evidence="3 4" key="1">
    <citation type="submission" date="2019-02" db="EMBL/GenBank/DDBJ databases">
        <title>Deep-cultivation of Planctomycetes and their phenomic and genomic characterization uncovers novel biology.</title>
        <authorList>
            <person name="Wiegand S."/>
            <person name="Jogler M."/>
            <person name="Boedeker C."/>
            <person name="Pinto D."/>
            <person name="Vollmers J."/>
            <person name="Rivas-Marin E."/>
            <person name="Kohn T."/>
            <person name="Peeters S.H."/>
            <person name="Heuer A."/>
            <person name="Rast P."/>
            <person name="Oberbeckmann S."/>
            <person name="Bunk B."/>
            <person name="Jeske O."/>
            <person name="Meyerdierks A."/>
            <person name="Storesund J.E."/>
            <person name="Kallscheuer N."/>
            <person name="Luecker S."/>
            <person name="Lage O.M."/>
            <person name="Pohl T."/>
            <person name="Merkel B.J."/>
            <person name="Hornburger P."/>
            <person name="Mueller R.-W."/>
            <person name="Bruemmer F."/>
            <person name="Labrenz M."/>
            <person name="Spormann A.M."/>
            <person name="Op Den Camp H."/>
            <person name="Overmann J."/>
            <person name="Amann R."/>
            <person name="Jetten M.S.M."/>
            <person name="Mascher T."/>
            <person name="Medema M.H."/>
            <person name="Devos D.P."/>
            <person name="Kaster A.-K."/>
            <person name="Ovreas L."/>
            <person name="Rohde M."/>
            <person name="Galperin M.Y."/>
            <person name="Jogler C."/>
        </authorList>
    </citation>
    <scope>NUCLEOTIDE SEQUENCE [LARGE SCALE GENOMIC DNA]</scope>
    <source>
        <strain evidence="3 4">KOR42</strain>
    </source>
</reference>
<keyword evidence="4" id="KW-1185">Reference proteome</keyword>
<organism evidence="3 4">
    <name type="scientific">Thalassoglobus neptunius</name>
    <dbReference type="NCBI Taxonomy" id="1938619"/>
    <lineage>
        <taxon>Bacteria</taxon>
        <taxon>Pseudomonadati</taxon>
        <taxon>Planctomycetota</taxon>
        <taxon>Planctomycetia</taxon>
        <taxon>Planctomycetales</taxon>
        <taxon>Planctomycetaceae</taxon>
        <taxon>Thalassoglobus</taxon>
    </lineage>
</organism>
<dbReference type="EMBL" id="SIHI01000034">
    <property type="protein sequence ID" value="TWT43069.1"/>
    <property type="molecule type" value="Genomic_DNA"/>
</dbReference>
<comment type="caution">
    <text evidence="3">The sequence shown here is derived from an EMBL/GenBank/DDBJ whole genome shotgun (WGS) entry which is preliminary data.</text>
</comment>
<evidence type="ECO:0000259" key="2">
    <source>
        <dbReference type="Pfam" id="PF00535"/>
    </source>
</evidence>
<evidence type="ECO:0000256" key="1">
    <source>
        <dbReference type="SAM" id="MobiDB-lite"/>
    </source>
</evidence>
<gene>
    <name evidence="3" type="ORF">KOR42_45290</name>
</gene>
<accession>A0A5C5VZ68</accession>
<dbReference type="Gene3D" id="3.90.550.10">
    <property type="entry name" value="Spore Coat Polysaccharide Biosynthesis Protein SpsA, Chain A"/>
    <property type="match status" value="1"/>
</dbReference>
<evidence type="ECO:0000313" key="4">
    <source>
        <dbReference type="Proteomes" id="UP000317243"/>
    </source>
</evidence>
<dbReference type="InterPro" id="IPR027417">
    <property type="entry name" value="P-loop_NTPase"/>
</dbReference>
<dbReference type="RefSeq" id="WP_146511879.1">
    <property type="nucleotide sequence ID" value="NZ_SIHI01000034.1"/>
</dbReference>
<keyword evidence="3" id="KW-0808">Transferase</keyword>
<dbReference type="Pfam" id="PF00535">
    <property type="entry name" value="Glycos_transf_2"/>
    <property type="match status" value="1"/>
</dbReference>
<sequence length="555" mass="63965">MADAAGPHLTITTDCNTMNSHRLPTCNYRIDRPVDDSYFCRHRAVRAAGRIVGSAICAACELHSQTCGDPIEPPSPTSTAENSSLSDIRKQLPQLVTIGITAFRRPEALRRFVASIRRYYPTIPIIIGDNGDQPVEFDDEHLVSLALPFDCGISAARNAIVANFETPYLLITEDDFEFTSETLIERFVDVLDQDPTIGAVGGSLEIESQRCDFAGDFELFRRELFVRQPARWPRHTSRETHYQIVDLVFNFVLARRELLEDHLWDERLKICEHVEYFYSVWRAANWRVAVCRSVTCIHHQDRSNDYNPYRFRQNLRQLTRLWLDHHHLDSIKITRARSLEFKLTGPPNILLFGVGHSGTSIVTRMIQDLGWHAEGKPGDLDEEFAEHIPIRDLNTKLIRHGEFDDQVAKNILTTLPRPWVIKDPRFVHTMTAWMECFADYQPLLVWLVRDVESVKQSFRRRQRVPQAEPISRGMTIDELMRQAEAIYKAWPWRKLRIQFENIGEATQRFCPERAFRNDSRDFTNGSSGLSKPMTNDETQPPTGGLIFPKSLFDGE</sequence>
<dbReference type="Proteomes" id="UP000317243">
    <property type="component" value="Unassembled WGS sequence"/>
</dbReference>
<dbReference type="Gene3D" id="3.40.50.300">
    <property type="entry name" value="P-loop containing nucleotide triphosphate hydrolases"/>
    <property type="match status" value="1"/>
</dbReference>
<feature type="domain" description="Glycosyltransferase 2-like" evidence="2">
    <location>
        <begin position="97"/>
        <end position="262"/>
    </location>
</feature>
<dbReference type="AlphaFoldDB" id="A0A5C5VZ68"/>
<feature type="region of interest" description="Disordered" evidence="1">
    <location>
        <begin position="517"/>
        <end position="555"/>
    </location>
</feature>
<dbReference type="PANTHER" id="PTHR15046">
    <property type="entry name" value="GLYCO_TRANS_2-LIKE DOMAIN-CONTAINING PROTEIN"/>
    <property type="match status" value="1"/>
</dbReference>
<dbReference type="GO" id="GO:0016740">
    <property type="term" value="F:transferase activity"/>
    <property type="evidence" value="ECO:0007669"/>
    <property type="project" value="UniProtKB-KW"/>
</dbReference>
<feature type="compositionally biased region" description="Polar residues" evidence="1">
    <location>
        <begin position="522"/>
        <end position="541"/>
    </location>
</feature>
<dbReference type="InterPro" id="IPR001173">
    <property type="entry name" value="Glyco_trans_2-like"/>
</dbReference>
<protein>
    <submittedName>
        <fullName evidence="3">Glycosyl transferase family 2</fullName>
    </submittedName>
</protein>
<dbReference type="InterPro" id="IPR029044">
    <property type="entry name" value="Nucleotide-diphossugar_trans"/>
</dbReference>
<dbReference type="OrthoDB" id="820708at2"/>
<evidence type="ECO:0000313" key="3">
    <source>
        <dbReference type="EMBL" id="TWT43069.1"/>
    </source>
</evidence>
<name>A0A5C5VZ68_9PLAN</name>